<sequence length="325" mass="34840">MAKNYRDNFDYSEAIANSTSKAERDRLLAERQNKIDAEGLTGRVADNSAVSTWTKGYRPYYVASASSASKAAQENAERVSSLYDAAEKARLERFEAARTRIRQQLDANLSSIDSDYASAVRQAGISARQSALRNEEKLALLGLNMSAKTGAATSGMAESSRIAVDNQFRGDLNSLSQSRLAARSAAETAAAASEASAQSGYESAAESAALSQAQTLLSQYNAERDYSLSMAGLTGFLDGTPTLAYRNYELNAENARVEQNAALTRLRNAAEAEAYERALARWKTTGYVQKADAAVLGVPAGTPTADVSYKNASLALQRWKAGYSG</sequence>
<dbReference type="RefSeq" id="WP_186970039.1">
    <property type="nucleotide sequence ID" value="NZ_JACOPK010000006.1"/>
</dbReference>
<proteinExistence type="predicted"/>
<reference evidence="1 2" key="1">
    <citation type="submission" date="2020-08" db="EMBL/GenBank/DDBJ databases">
        <title>Genome public.</title>
        <authorList>
            <person name="Liu C."/>
            <person name="Sun Q."/>
        </authorList>
    </citation>
    <scope>NUCLEOTIDE SEQUENCE [LARGE SCALE GENOMIC DNA]</scope>
    <source>
        <strain evidence="1 2">M2</strain>
    </source>
</reference>
<evidence type="ECO:0000313" key="1">
    <source>
        <dbReference type="EMBL" id="MBC5695832.1"/>
    </source>
</evidence>
<comment type="caution">
    <text evidence="1">The sequence shown here is derived from an EMBL/GenBank/DDBJ whole genome shotgun (WGS) entry which is preliminary data.</text>
</comment>
<dbReference type="Proteomes" id="UP000641741">
    <property type="component" value="Unassembled WGS sequence"/>
</dbReference>
<keyword evidence="2" id="KW-1185">Reference proteome</keyword>
<accession>A0ABR7GNE2</accession>
<organism evidence="1 2">
    <name type="scientific">Agathobaculum hominis</name>
    <dbReference type="NCBI Taxonomy" id="2763014"/>
    <lineage>
        <taxon>Bacteria</taxon>
        <taxon>Bacillati</taxon>
        <taxon>Bacillota</taxon>
        <taxon>Clostridia</taxon>
        <taxon>Eubacteriales</taxon>
        <taxon>Butyricicoccaceae</taxon>
        <taxon>Agathobaculum</taxon>
    </lineage>
</organism>
<gene>
    <name evidence="1" type="ORF">H8S02_07725</name>
</gene>
<protein>
    <submittedName>
        <fullName evidence="1">Uncharacterized protein</fullName>
    </submittedName>
</protein>
<name>A0ABR7GNE2_9FIRM</name>
<evidence type="ECO:0000313" key="2">
    <source>
        <dbReference type="Proteomes" id="UP000641741"/>
    </source>
</evidence>
<dbReference type="EMBL" id="JACOPK010000006">
    <property type="protein sequence ID" value="MBC5695832.1"/>
    <property type="molecule type" value="Genomic_DNA"/>
</dbReference>